<organism evidence="2 3">
    <name type="scientific">Pedococcus ginsenosidimutans</name>
    <dbReference type="NCBI Taxonomy" id="490570"/>
    <lineage>
        <taxon>Bacteria</taxon>
        <taxon>Bacillati</taxon>
        <taxon>Actinomycetota</taxon>
        <taxon>Actinomycetes</taxon>
        <taxon>Micrococcales</taxon>
        <taxon>Intrasporangiaceae</taxon>
        <taxon>Pedococcus</taxon>
    </lineage>
</organism>
<evidence type="ECO:0000313" key="3">
    <source>
        <dbReference type="Proteomes" id="UP001500556"/>
    </source>
</evidence>
<keyword evidence="1" id="KW-0812">Transmembrane</keyword>
<dbReference type="EMBL" id="BAABLO010000005">
    <property type="protein sequence ID" value="GAA4722205.1"/>
    <property type="molecule type" value="Genomic_DNA"/>
</dbReference>
<comment type="caution">
    <text evidence="2">The sequence shown here is derived from an EMBL/GenBank/DDBJ whole genome shotgun (WGS) entry which is preliminary data.</text>
</comment>
<reference evidence="3" key="1">
    <citation type="journal article" date="2019" name="Int. J. Syst. Evol. Microbiol.">
        <title>The Global Catalogue of Microorganisms (GCM) 10K type strain sequencing project: providing services to taxonomists for standard genome sequencing and annotation.</title>
        <authorList>
            <consortium name="The Broad Institute Genomics Platform"/>
            <consortium name="The Broad Institute Genome Sequencing Center for Infectious Disease"/>
            <person name="Wu L."/>
            <person name="Ma J."/>
        </authorList>
    </citation>
    <scope>NUCLEOTIDE SEQUENCE [LARGE SCALE GENOMIC DNA]</scope>
    <source>
        <strain evidence="3">JCM 18961</strain>
    </source>
</reference>
<keyword evidence="1" id="KW-0472">Membrane</keyword>
<sequence length="76" mass="8507">MSPDTGRRSARRPFLVPFLLGLCSLVLVREGLPRLFPGVSYWVIFLAGLAVGWAVFTIAERLLVRRAAQRENGIRP</sequence>
<protein>
    <submittedName>
        <fullName evidence="2">Uncharacterized protein</fullName>
    </submittedName>
</protein>
<evidence type="ECO:0000313" key="2">
    <source>
        <dbReference type="EMBL" id="GAA4722205.1"/>
    </source>
</evidence>
<dbReference type="Proteomes" id="UP001500556">
    <property type="component" value="Unassembled WGS sequence"/>
</dbReference>
<evidence type="ECO:0000256" key="1">
    <source>
        <dbReference type="SAM" id="Phobius"/>
    </source>
</evidence>
<keyword evidence="3" id="KW-1185">Reference proteome</keyword>
<gene>
    <name evidence="2" type="ORF">GCM10025782_20220</name>
</gene>
<accession>A0ABP8Y766</accession>
<proteinExistence type="predicted"/>
<name>A0ABP8Y766_9MICO</name>
<dbReference type="RefSeq" id="WP_345502970.1">
    <property type="nucleotide sequence ID" value="NZ_BAABLO010000005.1"/>
</dbReference>
<feature type="transmembrane region" description="Helical" evidence="1">
    <location>
        <begin position="39"/>
        <end position="59"/>
    </location>
</feature>
<keyword evidence="1" id="KW-1133">Transmembrane helix</keyword>